<dbReference type="STRING" id="1109443.G4TLI0"/>
<keyword evidence="3" id="KW-0378">Hydrolase</keyword>
<dbReference type="SMR" id="G4TLI0"/>
<comment type="caution">
    <text evidence="6">The sequence shown here is derived from an EMBL/GenBank/DDBJ whole genome shotgun (WGS) entry which is preliminary data.</text>
</comment>
<proteinExistence type="inferred from homology"/>
<dbReference type="PANTHER" id="PTHR30457">
    <property type="entry name" value="5'-NUCLEOTIDASE SURE"/>
    <property type="match status" value="1"/>
</dbReference>
<dbReference type="GO" id="GO:0046872">
    <property type="term" value="F:metal ion binding"/>
    <property type="evidence" value="ECO:0007669"/>
    <property type="project" value="UniProtKB-KW"/>
</dbReference>
<dbReference type="OMA" id="RTTACQY"/>
<keyword evidence="2" id="KW-0479">Metal-binding</keyword>
<dbReference type="OrthoDB" id="4018688at2759"/>
<accession>G4TLI0</accession>
<dbReference type="SUPFAM" id="SSF64167">
    <property type="entry name" value="SurE-like"/>
    <property type="match status" value="1"/>
</dbReference>
<dbReference type="AlphaFoldDB" id="G4TLI0"/>
<dbReference type="eggNOG" id="ENOG502RXS5">
    <property type="taxonomic scope" value="Eukaryota"/>
</dbReference>
<evidence type="ECO:0000256" key="2">
    <source>
        <dbReference type="ARBA" id="ARBA00022723"/>
    </source>
</evidence>
<evidence type="ECO:0000313" key="6">
    <source>
        <dbReference type="EMBL" id="CCA72173.1"/>
    </source>
</evidence>
<dbReference type="Proteomes" id="UP000007148">
    <property type="component" value="Unassembled WGS sequence"/>
</dbReference>
<evidence type="ECO:0000256" key="1">
    <source>
        <dbReference type="ARBA" id="ARBA00011062"/>
    </source>
</evidence>
<sequence length="299" mass="31151">MNTFVSFLALTCVANAAVLPRDSLKIVIGNDDGWATANIRTFYNTLKGAGYNPLISAPASNKSGSSGIEFPPIPLITAGEFNTIPAGAPATGADPKDKNIYYVNSFPATAMKYGIEEFAPKVFGGKPDFAVTGVNVGDNLGLKTQFSGTVGAAAKAISYGIPAIAFSGVGGTQHVYTEADPVADVYAQVATKLVNAVIQSGAPYLPAGVGLNVNIPDAKDCPNASDYKFVLSRINTDINPLTDDVNQCSTNHLPTESAVIDAGGCRVPVSVFKGTTKLDVDKDTQKQVRDRLAGLLTCL</sequence>
<name>G4TLI0_SERID</name>
<feature type="domain" description="Survival protein SurE-like phosphatase/nucleotidase" evidence="5">
    <location>
        <begin position="26"/>
        <end position="219"/>
    </location>
</feature>
<dbReference type="InterPro" id="IPR030048">
    <property type="entry name" value="SurE"/>
</dbReference>
<dbReference type="InterPro" id="IPR036523">
    <property type="entry name" value="SurE-like_sf"/>
</dbReference>
<gene>
    <name evidence="6" type="ORF">PIIN_06108</name>
</gene>
<protein>
    <submittedName>
        <fullName evidence="6">Related to acid phosphatase</fullName>
    </submittedName>
</protein>
<dbReference type="InterPro" id="IPR002828">
    <property type="entry name" value="SurE-like_Pase/nucleotidase"/>
</dbReference>
<organism evidence="6 7">
    <name type="scientific">Serendipita indica (strain DSM 11827)</name>
    <name type="common">Root endophyte fungus</name>
    <name type="synonym">Piriformospora indica</name>
    <dbReference type="NCBI Taxonomy" id="1109443"/>
    <lineage>
        <taxon>Eukaryota</taxon>
        <taxon>Fungi</taxon>
        <taxon>Dikarya</taxon>
        <taxon>Basidiomycota</taxon>
        <taxon>Agaricomycotina</taxon>
        <taxon>Agaricomycetes</taxon>
        <taxon>Sebacinales</taxon>
        <taxon>Serendipitaceae</taxon>
        <taxon>Serendipita</taxon>
    </lineage>
</organism>
<evidence type="ECO:0000259" key="5">
    <source>
        <dbReference type="Pfam" id="PF01975"/>
    </source>
</evidence>
<evidence type="ECO:0000256" key="3">
    <source>
        <dbReference type="ARBA" id="ARBA00022801"/>
    </source>
</evidence>
<dbReference type="EMBL" id="CAFZ01000151">
    <property type="protein sequence ID" value="CCA72173.1"/>
    <property type="molecule type" value="Genomic_DNA"/>
</dbReference>
<evidence type="ECO:0000256" key="4">
    <source>
        <dbReference type="SAM" id="SignalP"/>
    </source>
</evidence>
<keyword evidence="4" id="KW-0732">Signal</keyword>
<dbReference type="Gene3D" id="3.40.1210.10">
    <property type="entry name" value="Survival protein SurE-like phosphatase/nucleotidase"/>
    <property type="match status" value="1"/>
</dbReference>
<evidence type="ECO:0000313" key="7">
    <source>
        <dbReference type="Proteomes" id="UP000007148"/>
    </source>
</evidence>
<keyword evidence="7" id="KW-1185">Reference proteome</keyword>
<dbReference type="InParanoid" id="G4TLI0"/>
<reference evidence="6 7" key="1">
    <citation type="journal article" date="2011" name="PLoS Pathog.">
        <title>Endophytic Life Strategies Decoded by Genome and Transcriptome Analyses of the Mutualistic Root Symbiont Piriformospora indica.</title>
        <authorList>
            <person name="Zuccaro A."/>
            <person name="Lahrmann U."/>
            <person name="Guldener U."/>
            <person name="Langen G."/>
            <person name="Pfiffi S."/>
            <person name="Biedenkopf D."/>
            <person name="Wong P."/>
            <person name="Samans B."/>
            <person name="Grimm C."/>
            <person name="Basiewicz M."/>
            <person name="Murat C."/>
            <person name="Martin F."/>
            <person name="Kogel K.H."/>
        </authorList>
    </citation>
    <scope>NUCLEOTIDE SEQUENCE [LARGE SCALE GENOMIC DNA]</scope>
    <source>
        <strain evidence="6 7">DSM 11827</strain>
    </source>
</reference>
<feature type="chain" id="PRO_5003468625" evidence="4">
    <location>
        <begin position="17"/>
        <end position="299"/>
    </location>
</feature>
<dbReference type="Pfam" id="PF01975">
    <property type="entry name" value="SurE"/>
    <property type="match status" value="1"/>
</dbReference>
<comment type="similarity">
    <text evidence="1">Belongs to the SurE nucleotidase family.</text>
</comment>
<dbReference type="PANTHER" id="PTHR30457:SF0">
    <property type="entry name" value="PHOSPHATASE, PUTATIVE (AFU_ORTHOLOGUE AFUA_4G01070)-RELATED"/>
    <property type="match status" value="1"/>
</dbReference>
<feature type="signal peptide" evidence="4">
    <location>
        <begin position="1"/>
        <end position="16"/>
    </location>
</feature>
<dbReference type="HOGENOM" id="CLU_045192_0_1_1"/>
<dbReference type="GO" id="GO:0008252">
    <property type="term" value="F:nucleotidase activity"/>
    <property type="evidence" value="ECO:0007669"/>
    <property type="project" value="InterPro"/>
</dbReference>